<dbReference type="Gene3D" id="1.20.140.10">
    <property type="entry name" value="Butyryl-CoA Dehydrogenase, subunit A, domain 3"/>
    <property type="match status" value="1"/>
</dbReference>
<proteinExistence type="predicted"/>
<evidence type="ECO:0000313" key="4">
    <source>
        <dbReference type="Proteomes" id="UP001144280"/>
    </source>
</evidence>
<name>A0ABQ5QXI4_9ACTN</name>
<accession>A0ABQ5QXI4</accession>
<keyword evidence="4" id="KW-1185">Reference proteome</keyword>
<comment type="caution">
    <text evidence="3">The sequence shown here is derived from an EMBL/GenBank/DDBJ whole genome shotgun (WGS) entry which is preliminary data.</text>
</comment>
<dbReference type="InterPro" id="IPR009075">
    <property type="entry name" value="AcylCo_DH/oxidase_C"/>
</dbReference>
<organism evidence="3 4">
    <name type="scientific">Phytohabitans aurantiacus</name>
    <dbReference type="NCBI Taxonomy" id="3016789"/>
    <lineage>
        <taxon>Bacteria</taxon>
        <taxon>Bacillati</taxon>
        <taxon>Actinomycetota</taxon>
        <taxon>Actinomycetes</taxon>
        <taxon>Micromonosporales</taxon>
        <taxon>Micromonosporaceae</taxon>
    </lineage>
</organism>
<feature type="domain" description="Acyl-CoA dehydrogenase/oxidase C-terminal" evidence="2">
    <location>
        <begin position="80"/>
        <end position="190"/>
    </location>
</feature>
<evidence type="ECO:0000313" key="3">
    <source>
        <dbReference type="EMBL" id="GLH99266.1"/>
    </source>
</evidence>
<sequence>MTPDGFRALGRTYGLAAGLAAVLDGFDTAVAAPQGVAVLPAAGLPHGACVVPHPFAAREGLAVVRFPPQSPNGRIGWGLTKARAVALAAVRLGVLEGLLDTAITRLAGRTFGGVPLIEKQLVVGAIADVLTELELSAAQCAEDAPAETAAAQHERLTEAGWTVTRFFGAEGYLADHPVRGLYLSALVADVWVPRPMDTYPGE</sequence>
<dbReference type="RefSeq" id="WP_281898806.1">
    <property type="nucleotide sequence ID" value="NZ_BSDI01000022.1"/>
</dbReference>
<protein>
    <recommendedName>
        <fullName evidence="2">Acyl-CoA dehydrogenase/oxidase C-terminal domain-containing protein</fullName>
    </recommendedName>
</protein>
<dbReference type="SUPFAM" id="SSF47203">
    <property type="entry name" value="Acyl-CoA dehydrogenase C-terminal domain-like"/>
    <property type="match status" value="1"/>
</dbReference>
<dbReference type="InterPro" id="IPR036250">
    <property type="entry name" value="AcylCo_DH-like_C"/>
</dbReference>
<dbReference type="Pfam" id="PF00441">
    <property type="entry name" value="Acyl-CoA_dh_1"/>
    <property type="match status" value="1"/>
</dbReference>
<evidence type="ECO:0000256" key="1">
    <source>
        <dbReference type="ARBA" id="ARBA00022630"/>
    </source>
</evidence>
<keyword evidence="1" id="KW-0285">Flavoprotein</keyword>
<gene>
    <name evidence="3" type="ORF">Pa4123_45410</name>
</gene>
<evidence type="ECO:0000259" key="2">
    <source>
        <dbReference type="Pfam" id="PF00441"/>
    </source>
</evidence>
<dbReference type="EMBL" id="BSDI01000022">
    <property type="protein sequence ID" value="GLH99266.1"/>
    <property type="molecule type" value="Genomic_DNA"/>
</dbReference>
<reference evidence="3" key="1">
    <citation type="submission" date="2022-12" db="EMBL/GenBank/DDBJ databases">
        <title>New Phytohabitans aurantiacus sp. RD004123 nov., an actinomycete isolated from soil.</title>
        <authorList>
            <person name="Triningsih D.W."/>
            <person name="Harunari E."/>
            <person name="Igarashi Y."/>
        </authorList>
    </citation>
    <scope>NUCLEOTIDE SEQUENCE</scope>
    <source>
        <strain evidence="3">RD004123</strain>
    </source>
</reference>
<dbReference type="Proteomes" id="UP001144280">
    <property type="component" value="Unassembled WGS sequence"/>
</dbReference>